<comment type="caution">
    <text evidence="2">The sequence shown here is derived from an EMBL/GenBank/DDBJ whole genome shotgun (WGS) entry which is preliminary data.</text>
</comment>
<feature type="transmembrane region" description="Helical" evidence="1">
    <location>
        <begin position="38"/>
        <end position="59"/>
    </location>
</feature>
<accession>A0AAV6TDS0</accession>
<gene>
    <name evidence="2" type="ORF">JTE90_012052</name>
</gene>
<dbReference type="Proteomes" id="UP000827092">
    <property type="component" value="Unassembled WGS sequence"/>
</dbReference>
<proteinExistence type="predicted"/>
<evidence type="ECO:0000313" key="2">
    <source>
        <dbReference type="EMBL" id="KAG8156101.1"/>
    </source>
</evidence>
<protein>
    <submittedName>
        <fullName evidence="2">Uncharacterized protein</fullName>
    </submittedName>
</protein>
<dbReference type="AlphaFoldDB" id="A0AAV6TDS0"/>
<reference evidence="2 3" key="1">
    <citation type="journal article" date="2022" name="Nat. Ecol. Evol.">
        <title>A masculinizing supergene underlies an exaggerated male reproductive morph in a spider.</title>
        <authorList>
            <person name="Hendrickx F."/>
            <person name="De Corte Z."/>
            <person name="Sonet G."/>
            <person name="Van Belleghem S.M."/>
            <person name="Kostlbacher S."/>
            <person name="Vangestel C."/>
        </authorList>
    </citation>
    <scope>NUCLEOTIDE SEQUENCE [LARGE SCALE GENOMIC DNA]</scope>
    <source>
        <strain evidence="2">W744_W776</strain>
    </source>
</reference>
<organism evidence="2 3">
    <name type="scientific">Oedothorax gibbosus</name>
    <dbReference type="NCBI Taxonomy" id="931172"/>
    <lineage>
        <taxon>Eukaryota</taxon>
        <taxon>Metazoa</taxon>
        <taxon>Ecdysozoa</taxon>
        <taxon>Arthropoda</taxon>
        <taxon>Chelicerata</taxon>
        <taxon>Arachnida</taxon>
        <taxon>Araneae</taxon>
        <taxon>Araneomorphae</taxon>
        <taxon>Entelegynae</taxon>
        <taxon>Araneoidea</taxon>
        <taxon>Linyphiidae</taxon>
        <taxon>Erigoninae</taxon>
        <taxon>Oedothorax</taxon>
    </lineage>
</organism>
<dbReference type="EMBL" id="JAFNEN010006325">
    <property type="protein sequence ID" value="KAG8156101.1"/>
    <property type="molecule type" value="Genomic_DNA"/>
</dbReference>
<evidence type="ECO:0000256" key="1">
    <source>
        <dbReference type="SAM" id="Phobius"/>
    </source>
</evidence>
<keyword evidence="1" id="KW-0812">Transmembrane</keyword>
<name>A0AAV6TDS0_9ARAC</name>
<keyword evidence="3" id="KW-1185">Reference proteome</keyword>
<keyword evidence="1" id="KW-1133">Transmembrane helix</keyword>
<keyword evidence="1" id="KW-0472">Membrane</keyword>
<sequence>MSQPAPCQSVTRHLRHARFAAGCSSVFLAPGVGGSGRVALVVAVCSTTVRAIFVVSPSLRRVRRVRARRRPSRRRASASTVPADVRVERTYTA</sequence>
<evidence type="ECO:0000313" key="3">
    <source>
        <dbReference type="Proteomes" id="UP000827092"/>
    </source>
</evidence>